<organism evidence="1 2">
    <name type="scientific">Apiospora marii</name>
    <dbReference type="NCBI Taxonomy" id="335849"/>
    <lineage>
        <taxon>Eukaryota</taxon>
        <taxon>Fungi</taxon>
        <taxon>Dikarya</taxon>
        <taxon>Ascomycota</taxon>
        <taxon>Pezizomycotina</taxon>
        <taxon>Sordariomycetes</taxon>
        <taxon>Xylariomycetidae</taxon>
        <taxon>Amphisphaeriales</taxon>
        <taxon>Apiosporaceae</taxon>
        <taxon>Apiospora</taxon>
    </lineage>
</organism>
<proteinExistence type="predicted"/>
<name>A0ABR1RIQ3_9PEZI</name>
<gene>
    <name evidence="1" type="ORF">PG991_009411</name>
</gene>
<evidence type="ECO:0000313" key="1">
    <source>
        <dbReference type="EMBL" id="KAK8013140.1"/>
    </source>
</evidence>
<dbReference type="EMBL" id="JAQQWI010000014">
    <property type="protein sequence ID" value="KAK8013140.1"/>
    <property type="molecule type" value="Genomic_DNA"/>
</dbReference>
<evidence type="ECO:0000313" key="2">
    <source>
        <dbReference type="Proteomes" id="UP001396898"/>
    </source>
</evidence>
<keyword evidence="2" id="KW-1185">Reference proteome</keyword>
<dbReference type="Proteomes" id="UP001396898">
    <property type="component" value="Unassembled WGS sequence"/>
</dbReference>
<reference evidence="1 2" key="1">
    <citation type="submission" date="2023-01" db="EMBL/GenBank/DDBJ databases">
        <title>Analysis of 21 Apiospora genomes using comparative genomics revels a genus with tremendous synthesis potential of carbohydrate active enzymes and secondary metabolites.</title>
        <authorList>
            <person name="Sorensen T."/>
        </authorList>
    </citation>
    <scope>NUCLEOTIDE SEQUENCE [LARGE SCALE GENOMIC DNA]</scope>
    <source>
        <strain evidence="1 2">CBS 20057</strain>
    </source>
</reference>
<comment type="caution">
    <text evidence="1">The sequence shown here is derived from an EMBL/GenBank/DDBJ whole genome shotgun (WGS) entry which is preliminary data.</text>
</comment>
<protein>
    <submittedName>
        <fullName evidence="1">Uncharacterized protein</fullName>
    </submittedName>
</protein>
<accession>A0ABR1RIQ3</accession>
<sequence>MATAAVETCQPLDFGVVGIHRNPSTSDFKSSLDTYNALPDDSEQPDVGPGTLKALAEIFVRHGAHKVYGLHLVHGHSQAPQGTVMVGTTFVEEGKNMCWTKPTPVSELDEDVHGHIYQLRDGAFIPYEYRRGRLDAKFYEVNDAFFKELATYLAVHNLAGLLGLEVLDRPRT</sequence>